<feature type="transmembrane region" description="Helical" evidence="6">
    <location>
        <begin position="402"/>
        <end position="423"/>
    </location>
</feature>
<feature type="transmembrane region" description="Helical" evidence="6">
    <location>
        <begin position="125"/>
        <end position="144"/>
    </location>
</feature>
<organism evidence="7 8">
    <name type="scientific">Bartonella apis</name>
    <dbReference type="NCBI Taxonomy" id="1686310"/>
    <lineage>
        <taxon>Bacteria</taxon>
        <taxon>Pseudomonadati</taxon>
        <taxon>Pseudomonadota</taxon>
        <taxon>Alphaproteobacteria</taxon>
        <taxon>Hyphomicrobiales</taxon>
        <taxon>Bartonellaceae</taxon>
        <taxon>Bartonella</taxon>
    </lineage>
</organism>
<feature type="transmembrane region" description="Helical" evidence="6">
    <location>
        <begin position="435"/>
        <end position="455"/>
    </location>
</feature>
<evidence type="ECO:0000256" key="3">
    <source>
        <dbReference type="ARBA" id="ARBA00022692"/>
    </source>
</evidence>
<accession>A0A1R0FCL1</accession>
<name>A0A1R0FCL1_9HYPH</name>
<dbReference type="InterPro" id="IPR044772">
    <property type="entry name" value="NO3_transporter"/>
</dbReference>
<reference evidence="7 8" key="1">
    <citation type="submission" date="2016-12" db="EMBL/GenBank/DDBJ databases">
        <title>Comparative genomics of Bartonella apis.</title>
        <authorList>
            <person name="Engel P."/>
        </authorList>
    </citation>
    <scope>NUCLEOTIDE SEQUENCE [LARGE SCALE GENOMIC DNA]</scope>
    <source>
        <strain evidence="7 8">PEB0149</strain>
    </source>
</reference>
<keyword evidence="3 6" id="KW-0812">Transmembrane</keyword>
<dbReference type="AlphaFoldDB" id="A0A1R0FCL1"/>
<evidence type="ECO:0000256" key="2">
    <source>
        <dbReference type="ARBA" id="ARBA00008432"/>
    </source>
</evidence>
<comment type="subcellular location">
    <subcellularLocation>
        <location evidence="1">Membrane</location>
        <topology evidence="1">Multi-pass membrane protein</topology>
    </subcellularLocation>
</comment>
<feature type="transmembrane region" description="Helical" evidence="6">
    <location>
        <begin position="210"/>
        <end position="234"/>
    </location>
</feature>
<evidence type="ECO:0000256" key="4">
    <source>
        <dbReference type="ARBA" id="ARBA00022989"/>
    </source>
</evidence>
<evidence type="ECO:0000313" key="7">
    <source>
        <dbReference type="EMBL" id="OLY44700.1"/>
    </source>
</evidence>
<dbReference type="PANTHER" id="PTHR23515">
    <property type="entry name" value="HIGH-AFFINITY NITRATE TRANSPORTER 2.3"/>
    <property type="match status" value="1"/>
</dbReference>
<dbReference type="InterPro" id="IPR036259">
    <property type="entry name" value="MFS_trans_sf"/>
</dbReference>
<evidence type="ECO:0000256" key="5">
    <source>
        <dbReference type="ARBA" id="ARBA00023136"/>
    </source>
</evidence>
<dbReference type="EMBL" id="LXYT01000001">
    <property type="protein sequence ID" value="OLY44700.1"/>
    <property type="molecule type" value="Genomic_DNA"/>
</dbReference>
<dbReference type="Gene3D" id="1.20.1250.20">
    <property type="entry name" value="MFS general substrate transporter like domains"/>
    <property type="match status" value="1"/>
</dbReference>
<feature type="transmembrane region" description="Helical" evidence="6">
    <location>
        <begin position="34"/>
        <end position="51"/>
    </location>
</feature>
<comment type="caution">
    <text evidence="7">The sequence shown here is derived from an EMBL/GenBank/DDBJ whole genome shotgun (WGS) entry which is preliminary data.</text>
</comment>
<feature type="transmembrane region" description="Helical" evidence="6">
    <location>
        <begin position="346"/>
        <end position="369"/>
    </location>
</feature>
<feature type="transmembrane region" description="Helical" evidence="6">
    <location>
        <begin position="71"/>
        <end position="88"/>
    </location>
</feature>
<dbReference type="CDD" id="cd17341">
    <property type="entry name" value="MFS_NRT2_like"/>
    <property type="match status" value="1"/>
</dbReference>
<feature type="transmembrane region" description="Helical" evidence="6">
    <location>
        <begin position="100"/>
        <end position="119"/>
    </location>
</feature>
<dbReference type="GO" id="GO:0015112">
    <property type="term" value="F:nitrate transmembrane transporter activity"/>
    <property type="evidence" value="ECO:0007669"/>
    <property type="project" value="InterPro"/>
</dbReference>
<comment type="similarity">
    <text evidence="2">Belongs to the major facilitator superfamily. Nitrate/nitrite porter (TC 2.A.1.8) family.</text>
</comment>
<keyword evidence="4 6" id="KW-1133">Transmembrane helix</keyword>
<gene>
    <name evidence="7" type="ORF">PEB0149_021750</name>
</gene>
<keyword evidence="8" id="KW-1185">Reference proteome</keyword>
<dbReference type="Pfam" id="PF07690">
    <property type="entry name" value="MFS_1"/>
    <property type="match status" value="1"/>
</dbReference>
<evidence type="ECO:0000256" key="1">
    <source>
        <dbReference type="ARBA" id="ARBA00004141"/>
    </source>
</evidence>
<sequence>MSNQINKGYVLTEWNPEDSSFWNNYGRKIANKNLWLSIPALLLAFAVWQVWSVVVAELPRAGFKFSSTQLFWLTALPGLSGATLRIFYSFMVPIFGGRRWTALTTASLLIPALGIGFAVQDVNTPYWVMALLALLCGFGGGNFSSSMSNISFFYPKAEKGKASGLNAGLGNLGVSVVQFVVPLVIATNAFGWLGGHPLTVTQADGSTSDLWLQNGAFVFVPFIALSAICCWFGMNDIADAKASFADQAIIFKRKDNWLMCVLYMGTFGSFIGFSAAFPLLMRLTFPDVNVLHYVFLGPLISALARAGFGGVSDKIGGGRVTFWAFILMMLALGAALYFVANPGSAIAFPGFFAAFMVLFFATGVGNASTFQMIPVIMSRVIDKTMPNATEEQKRHQSDRESAAITGFTAAIAAYAFFLIPVSFALSKDATGGPQAALWGFMIFYVICLAITWFCYIRNGAILHVEGRRTQK</sequence>
<feature type="transmembrane region" description="Helical" evidence="6">
    <location>
        <begin position="290"/>
        <end position="308"/>
    </location>
</feature>
<proteinExistence type="inferred from homology"/>
<dbReference type="InterPro" id="IPR011701">
    <property type="entry name" value="MFS"/>
</dbReference>
<feature type="transmembrane region" description="Helical" evidence="6">
    <location>
        <begin position="320"/>
        <end position="340"/>
    </location>
</feature>
<evidence type="ECO:0000313" key="8">
    <source>
        <dbReference type="Proteomes" id="UP000187344"/>
    </source>
</evidence>
<feature type="transmembrane region" description="Helical" evidence="6">
    <location>
        <begin position="255"/>
        <end position="278"/>
    </location>
</feature>
<evidence type="ECO:0000256" key="6">
    <source>
        <dbReference type="SAM" id="Phobius"/>
    </source>
</evidence>
<keyword evidence="5 6" id="KW-0472">Membrane</keyword>
<protein>
    <submittedName>
        <fullName evidence="7">Nitrite extrusion protein (Nitrite facilitator)</fullName>
    </submittedName>
</protein>
<dbReference type="Proteomes" id="UP000187344">
    <property type="component" value="Unassembled WGS sequence"/>
</dbReference>
<dbReference type="GO" id="GO:0016020">
    <property type="term" value="C:membrane"/>
    <property type="evidence" value="ECO:0007669"/>
    <property type="project" value="UniProtKB-SubCell"/>
</dbReference>
<dbReference type="SUPFAM" id="SSF103473">
    <property type="entry name" value="MFS general substrate transporter"/>
    <property type="match status" value="1"/>
</dbReference>
<feature type="transmembrane region" description="Helical" evidence="6">
    <location>
        <begin position="165"/>
        <end position="190"/>
    </location>
</feature>